<name>A0A3N1GQ59_9ACTN</name>
<dbReference type="AlphaFoldDB" id="A0A3N1GQ59"/>
<dbReference type="EMBL" id="RJKL01000001">
    <property type="protein sequence ID" value="ROP32391.1"/>
    <property type="molecule type" value="Genomic_DNA"/>
</dbReference>
<comment type="caution">
    <text evidence="1">The sequence shown here is derived from an EMBL/GenBank/DDBJ whole genome shotgun (WGS) entry which is preliminary data.</text>
</comment>
<organism evidence="1 2">
    <name type="scientific">Couchioplanes caeruleus</name>
    <dbReference type="NCBI Taxonomy" id="56438"/>
    <lineage>
        <taxon>Bacteria</taxon>
        <taxon>Bacillati</taxon>
        <taxon>Actinomycetota</taxon>
        <taxon>Actinomycetes</taxon>
        <taxon>Micromonosporales</taxon>
        <taxon>Micromonosporaceae</taxon>
        <taxon>Couchioplanes</taxon>
    </lineage>
</organism>
<sequence>MALTLRRGPAVPDFPWARGSATALGSLPGTDVAEAQRLVVGELPELPHLVELPERGPGADMIGRGAAFLVELPVQLYAGRWQIAPRPGRDMRRTADLLERDLDQLTEQGDGYTGTVKVQAAGPWTLAASLELPVGGRMLRDPGAVRDVTDSLAEGLRRHVADVSKRLPGATVLLQLDEPSLPAVLAGRVPTESGLSAYKAVDGPDAAAALRTVIETVGVPVVVHCCAPGVPLQVLRDARAAAVALDLALLKDLDPLGEAIEAGLGLFAGAVPTRPPSAGRPPASTVAGGARTAASNPVSAVAGRSRAAASSPVLAAQIADRVGGLWSKLGFPAARLPEQVVVTPACGLAGAPPEYVRAVLKACREAGRRLAEA</sequence>
<evidence type="ECO:0000313" key="2">
    <source>
        <dbReference type="Proteomes" id="UP000271683"/>
    </source>
</evidence>
<reference evidence="1 2" key="1">
    <citation type="submission" date="2018-11" db="EMBL/GenBank/DDBJ databases">
        <title>Sequencing the genomes of 1000 actinobacteria strains.</title>
        <authorList>
            <person name="Klenk H.-P."/>
        </authorList>
    </citation>
    <scope>NUCLEOTIDE SEQUENCE [LARGE SCALE GENOMIC DNA]</scope>
    <source>
        <strain evidence="1 2">DSM 43634</strain>
    </source>
</reference>
<dbReference type="OrthoDB" id="5242426at2"/>
<dbReference type="InterPro" id="IPR038071">
    <property type="entry name" value="UROD/MetE-like_sf"/>
</dbReference>
<gene>
    <name evidence="1" type="ORF">EDD30_5329</name>
</gene>
<proteinExistence type="predicted"/>
<protein>
    <submittedName>
        <fullName evidence="1">Cobalamin-independent methionine synthase catalytic subunit</fullName>
    </submittedName>
</protein>
<dbReference type="Proteomes" id="UP000271683">
    <property type="component" value="Unassembled WGS sequence"/>
</dbReference>
<evidence type="ECO:0000313" key="1">
    <source>
        <dbReference type="EMBL" id="ROP32391.1"/>
    </source>
</evidence>
<dbReference type="RefSeq" id="WP_123678522.1">
    <property type="nucleotide sequence ID" value="NZ_RJKL01000001.1"/>
</dbReference>
<accession>A0A3N1GQ59</accession>
<dbReference type="SUPFAM" id="SSF51726">
    <property type="entry name" value="UROD/MetE-like"/>
    <property type="match status" value="1"/>
</dbReference>
<dbReference type="Gene3D" id="3.20.20.210">
    <property type="match status" value="1"/>
</dbReference>